<evidence type="ECO:0000259" key="1">
    <source>
        <dbReference type="Pfam" id="PF01408"/>
    </source>
</evidence>
<protein>
    <submittedName>
        <fullName evidence="2">Gfo/Idh/MocA family protein</fullName>
    </submittedName>
</protein>
<feature type="domain" description="Gfo/Idh/MocA-like oxidoreductase N-terminal" evidence="1">
    <location>
        <begin position="3"/>
        <end position="115"/>
    </location>
</feature>
<dbReference type="EMBL" id="JBHTON010000001">
    <property type="protein sequence ID" value="MFD1483674.1"/>
    <property type="molecule type" value="Genomic_DNA"/>
</dbReference>
<sequence>MLKLGIIGTNWISRQFVEAAAASGQYQLTAVYSRREATAQAFIAKTQPAAAYTSMAAFLASDCEVVYIASPNSLHAQQAAAAIQADKHVLVEKPLVTHPQQLQVLNDALAKHPQVMVFEAARHLYDPNFQVVADYLKTHQVTGASLGYMKYSSRYDAYLAGKQPNIFSPQFAGGALMDLGIYLVYAAVAWFGMPQKAVYLPQMLASGVDGDGVAQLDYGAFDVVLRMGKTSNSTAQSEVYFGPDTIAFDSPGEFTALRLQTPKQSTDLWQYHAANPMAEEAAYFAQALRHNNRAAFSQQWALAQNVHALMGELRQSAGIHFDDDPE</sequence>
<dbReference type="Gene3D" id="3.30.360.10">
    <property type="entry name" value="Dihydrodipicolinate Reductase, domain 2"/>
    <property type="match status" value="1"/>
</dbReference>
<accession>A0ABW4E294</accession>
<dbReference type="PANTHER" id="PTHR43054:SF1">
    <property type="entry name" value="SCYLLO-INOSITOL 2-DEHYDROGENASE (NADP(+)) IOLU"/>
    <property type="match status" value="1"/>
</dbReference>
<dbReference type="Pfam" id="PF01408">
    <property type="entry name" value="GFO_IDH_MocA"/>
    <property type="match status" value="1"/>
</dbReference>
<dbReference type="InterPro" id="IPR036291">
    <property type="entry name" value="NAD(P)-bd_dom_sf"/>
</dbReference>
<evidence type="ECO:0000313" key="2">
    <source>
        <dbReference type="EMBL" id="MFD1483674.1"/>
    </source>
</evidence>
<dbReference type="InterPro" id="IPR000683">
    <property type="entry name" value="Gfo/Idh/MocA-like_OxRdtase_N"/>
</dbReference>
<dbReference type="Proteomes" id="UP001597252">
    <property type="component" value="Unassembled WGS sequence"/>
</dbReference>
<evidence type="ECO:0000313" key="3">
    <source>
        <dbReference type="Proteomes" id="UP001597252"/>
    </source>
</evidence>
<gene>
    <name evidence="2" type="ORF">ACFQ5J_00220</name>
</gene>
<dbReference type="Gene3D" id="3.40.50.720">
    <property type="entry name" value="NAD(P)-binding Rossmann-like Domain"/>
    <property type="match status" value="1"/>
</dbReference>
<comment type="caution">
    <text evidence="2">The sequence shown here is derived from an EMBL/GenBank/DDBJ whole genome shotgun (WGS) entry which is preliminary data.</text>
</comment>
<dbReference type="SUPFAM" id="SSF51735">
    <property type="entry name" value="NAD(P)-binding Rossmann-fold domains"/>
    <property type="match status" value="1"/>
</dbReference>
<dbReference type="PANTHER" id="PTHR43054">
    <property type="match status" value="1"/>
</dbReference>
<reference evidence="3" key="1">
    <citation type="journal article" date="2019" name="Int. J. Syst. Evol. Microbiol.">
        <title>The Global Catalogue of Microorganisms (GCM) 10K type strain sequencing project: providing services to taxonomists for standard genome sequencing and annotation.</title>
        <authorList>
            <consortium name="The Broad Institute Genomics Platform"/>
            <consortium name="The Broad Institute Genome Sequencing Center for Infectious Disease"/>
            <person name="Wu L."/>
            <person name="Ma J."/>
        </authorList>
    </citation>
    <scope>NUCLEOTIDE SEQUENCE [LARGE SCALE GENOMIC DNA]</scope>
    <source>
        <strain evidence="3">CCM 8903</strain>
    </source>
</reference>
<dbReference type="SUPFAM" id="SSF55347">
    <property type="entry name" value="Glyceraldehyde-3-phosphate dehydrogenase-like, C-terminal domain"/>
    <property type="match status" value="1"/>
</dbReference>
<proteinExistence type="predicted"/>
<organism evidence="2 3">
    <name type="scientific">Lacticaseibacillus baoqingensis</name>
    <dbReference type="NCBI Taxonomy" id="2486013"/>
    <lineage>
        <taxon>Bacteria</taxon>
        <taxon>Bacillati</taxon>
        <taxon>Bacillota</taxon>
        <taxon>Bacilli</taxon>
        <taxon>Lactobacillales</taxon>
        <taxon>Lactobacillaceae</taxon>
        <taxon>Lacticaseibacillus</taxon>
    </lineage>
</organism>
<name>A0ABW4E294_9LACO</name>
<dbReference type="RefSeq" id="WP_125750217.1">
    <property type="nucleotide sequence ID" value="NZ_JBHTON010000001.1"/>
</dbReference>
<keyword evidence="3" id="KW-1185">Reference proteome</keyword>